<sequence length="787" mass="87404">MPMAEASIRRIAKIGNYRAFRSWSDDGTAKQLGRVNVLYGTNGSGKSTLASLFRDCSDPETVPVRAAVQLEVEIAGVATTVTELDPEFWSRVRVFNADYVRDNLRFDDDEGPRSDSLLTLGKPNVDAENELRDAEARKLDLIPQAADARAEANAADRLLQRRMTELAGEIVEDLRQSPIATYRATNTYTKANVRKLLEGDRSAFEGASKDIAADRALANSSPMRSVPPIPFPPELSDDATLEAVKALIAEHVAVTALEELRGHPDRADWVQAGLPLHSDRDTCLFCGHEISASRRELLAAHFDDALTAFQHRVDRTVAALTSSVESSQQVASAIPGDGELYPDLAGALREARSNYRDAHDQYSASVAALVPLLHAKRGNPFEKLSIPVDLQLEPPPRAEIEAVVQQHSTRREEHDSSASKAARRVELARVLAFADEYDSRVEELEAKETSATRLSEELGALTQRIIALQNVSADPVPTAEVLTRDVERLLGRGDLQFQTTEDGKHYRIEREGAPATHLSEGERTAIALLHFLASIRREVSPGDEPIVVIDDPVSSLDDSILFGVSSFLWSALVSDSFASQVILFTHNFELFRQWIIQLDNARRHIQGGYTVHEIRMRYRPQRSGPPRRVPQLDPWTEDHKQSRRLRSLYHYLFARVATAVIEASSEVSLAERMDLLALAPNAARKMMEAFLSFRYPQHIGDFHAGMRDGMQQVASPAIRTHVERYLHAYSHNEEGNVSAMVDPSEATAVIRSLFSMMRAIDAQHLSSMCEALLIDETELFAVPGRHT</sequence>
<dbReference type="AlphaFoldDB" id="A0A6I2FFJ3"/>
<keyword evidence="3" id="KW-0742">SOS response</keyword>
<keyword evidence="2" id="KW-0234">DNA repair</keyword>
<evidence type="ECO:0000256" key="2">
    <source>
        <dbReference type="ARBA" id="ARBA00023204"/>
    </source>
</evidence>
<dbReference type="GO" id="GO:0009432">
    <property type="term" value="P:SOS response"/>
    <property type="evidence" value="ECO:0007669"/>
    <property type="project" value="UniProtKB-KW"/>
</dbReference>
<proteinExistence type="predicted"/>
<evidence type="ECO:0000313" key="6">
    <source>
        <dbReference type="EMBL" id="MRG60673.1"/>
    </source>
</evidence>
<evidence type="ECO:0000256" key="4">
    <source>
        <dbReference type="SAM" id="Coils"/>
    </source>
</evidence>
<organism evidence="6 7">
    <name type="scientific">Agromyces agglutinans</name>
    <dbReference type="NCBI Taxonomy" id="2662258"/>
    <lineage>
        <taxon>Bacteria</taxon>
        <taxon>Bacillati</taxon>
        <taxon>Actinomycetota</taxon>
        <taxon>Actinomycetes</taxon>
        <taxon>Micrococcales</taxon>
        <taxon>Microbacteriaceae</taxon>
        <taxon>Agromyces</taxon>
    </lineage>
</organism>
<dbReference type="GO" id="GO:0000731">
    <property type="term" value="P:DNA synthesis involved in DNA repair"/>
    <property type="evidence" value="ECO:0007669"/>
    <property type="project" value="TreeGrafter"/>
</dbReference>
<protein>
    <submittedName>
        <fullName evidence="6">AAA family ATPase</fullName>
    </submittedName>
</protein>
<dbReference type="Gene3D" id="3.40.50.300">
    <property type="entry name" value="P-loop containing nucleotide triphosphate hydrolases"/>
    <property type="match status" value="1"/>
</dbReference>
<dbReference type="GO" id="GO:0006302">
    <property type="term" value="P:double-strand break repair"/>
    <property type="evidence" value="ECO:0007669"/>
    <property type="project" value="TreeGrafter"/>
</dbReference>
<dbReference type="PANTHER" id="PTHR32182">
    <property type="entry name" value="DNA REPLICATION AND REPAIR PROTEIN RECF"/>
    <property type="match status" value="1"/>
</dbReference>
<dbReference type="InterPro" id="IPR026866">
    <property type="entry name" value="CR006_AAA"/>
</dbReference>
<keyword evidence="7" id="KW-1185">Reference proteome</keyword>
<evidence type="ECO:0000256" key="3">
    <source>
        <dbReference type="ARBA" id="ARBA00023236"/>
    </source>
</evidence>
<name>A0A6I2FFJ3_9MICO</name>
<dbReference type="Proteomes" id="UP000431080">
    <property type="component" value="Unassembled WGS sequence"/>
</dbReference>
<evidence type="ECO:0000259" key="5">
    <source>
        <dbReference type="Pfam" id="PF13166"/>
    </source>
</evidence>
<accession>A0A6I2FFJ3</accession>
<gene>
    <name evidence="6" type="ORF">GE115_12455</name>
</gene>
<keyword evidence="1" id="KW-0227">DNA damage</keyword>
<dbReference type="PANTHER" id="PTHR32182:SF0">
    <property type="entry name" value="DNA REPLICATION AND REPAIR PROTEIN RECF"/>
    <property type="match status" value="1"/>
</dbReference>
<comment type="caution">
    <text evidence="6">The sequence shown here is derived from an EMBL/GenBank/DDBJ whole genome shotgun (WGS) entry which is preliminary data.</text>
</comment>
<evidence type="ECO:0000313" key="7">
    <source>
        <dbReference type="Proteomes" id="UP000431080"/>
    </source>
</evidence>
<feature type="domain" description="Protein CR006 P-loop" evidence="5">
    <location>
        <begin position="18"/>
        <end position="750"/>
    </location>
</feature>
<dbReference type="Pfam" id="PF13166">
    <property type="entry name" value="AAA_13"/>
    <property type="match status" value="1"/>
</dbReference>
<dbReference type="InterPro" id="IPR027417">
    <property type="entry name" value="P-loop_NTPase"/>
</dbReference>
<reference evidence="6 7" key="1">
    <citation type="submission" date="2019-10" db="EMBL/GenBank/DDBJ databases">
        <authorList>
            <person name="Nie G."/>
            <person name="Ming H."/>
            <person name="Yi B."/>
        </authorList>
    </citation>
    <scope>NUCLEOTIDE SEQUENCE [LARGE SCALE GENOMIC DNA]</scope>
    <source>
        <strain evidence="6 7">CFH 90414</strain>
    </source>
</reference>
<feature type="coiled-coil region" evidence="4">
    <location>
        <begin position="434"/>
        <end position="464"/>
    </location>
</feature>
<dbReference type="SUPFAM" id="SSF52540">
    <property type="entry name" value="P-loop containing nucleoside triphosphate hydrolases"/>
    <property type="match status" value="1"/>
</dbReference>
<evidence type="ECO:0000256" key="1">
    <source>
        <dbReference type="ARBA" id="ARBA00022763"/>
    </source>
</evidence>
<keyword evidence="4" id="KW-0175">Coiled coil</keyword>
<dbReference type="EMBL" id="WJIF01000007">
    <property type="protein sequence ID" value="MRG60673.1"/>
    <property type="molecule type" value="Genomic_DNA"/>
</dbReference>